<reference evidence="1 2" key="1">
    <citation type="submission" date="2020-08" db="EMBL/GenBank/DDBJ databases">
        <title>Genomic Encyclopedia of Type Strains, Phase IV (KMG-IV): sequencing the most valuable type-strain genomes for metagenomic binning, comparative biology and taxonomic classification.</title>
        <authorList>
            <person name="Goeker M."/>
        </authorList>
    </citation>
    <scope>NUCLEOTIDE SEQUENCE [LARGE SCALE GENOMIC DNA]</scope>
    <source>
        <strain evidence="1 2">DSM 2163</strain>
    </source>
</reference>
<gene>
    <name evidence="1" type="ORF">HNR00_001502</name>
</gene>
<organism evidence="1 2">
    <name type="scientific">Methylorubrum rhodinum</name>
    <dbReference type="NCBI Taxonomy" id="29428"/>
    <lineage>
        <taxon>Bacteria</taxon>
        <taxon>Pseudomonadati</taxon>
        <taxon>Pseudomonadota</taxon>
        <taxon>Alphaproteobacteria</taxon>
        <taxon>Hyphomicrobiales</taxon>
        <taxon>Methylobacteriaceae</taxon>
        <taxon>Methylorubrum</taxon>
    </lineage>
</organism>
<dbReference type="RefSeq" id="WP_183567206.1">
    <property type="nucleotide sequence ID" value="NZ_JACHOP010000004.1"/>
</dbReference>
<protein>
    <submittedName>
        <fullName evidence="1">Uncharacterized protein</fullName>
    </submittedName>
</protein>
<dbReference type="Proteomes" id="UP000583454">
    <property type="component" value="Unassembled WGS sequence"/>
</dbReference>
<evidence type="ECO:0000313" key="1">
    <source>
        <dbReference type="EMBL" id="MBB5756802.1"/>
    </source>
</evidence>
<dbReference type="EMBL" id="JACHOP010000004">
    <property type="protein sequence ID" value="MBB5756802.1"/>
    <property type="molecule type" value="Genomic_DNA"/>
</dbReference>
<proteinExistence type="predicted"/>
<sequence length="98" mass="10835">MSEGIEAALATLEAELSATQQIVKLLLVQHSLDRSRTEPTRTIDDLGRDFSRILAELSRGAPSTAERQHFAMVTEALEAQLDSARQLARSFAVRDPEE</sequence>
<evidence type="ECO:0000313" key="2">
    <source>
        <dbReference type="Proteomes" id="UP000583454"/>
    </source>
</evidence>
<name>A0A840ZFR7_9HYPH</name>
<accession>A0A840ZFR7</accession>
<comment type="caution">
    <text evidence="1">The sequence shown here is derived from an EMBL/GenBank/DDBJ whole genome shotgun (WGS) entry which is preliminary data.</text>
</comment>
<keyword evidence="2" id="KW-1185">Reference proteome</keyword>
<dbReference type="AlphaFoldDB" id="A0A840ZFR7"/>